<evidence type="ECO:0000313" key="3">
    <source>
        <dbReference type="Proteomes" id="UP000824469"/>
    </source>
</evidence>
<evidence type="ECO:0000256" key="1">
    <source>
        <dbReference type="SAM" id="MobiDB-lite"/>
    </source>
</evidence>
<feature type="compositionally biased region" description="Basic and acidic residues" evidence="1">
    <location>
        <begin position="7"/>
        <end position="19"/>
    </location>
</feature>
<feature type="region of interest" description="Disordered" evidence="1">
    <location>
        <begin position="47"/>
        <end position="73"/>
    </location>
</feature>
<proteinExistence type="predicted"/>
<feature type="non-terminal residue" evidence="2">
    <location>
        <position position="86"/>
    </location>
</feature>
<reference evidence="2 3" key="1">
    <citation type="journal article" date="2021" name="Nat. Plants">
        <title>The Taxus genome provides insights into paclitaxel biosynthesis.</title>
        <authorList>
            <person name="Xiong X."/>
            <person name="Gou J."/>
            <person name="Liao Q."/>
            <person name="Li Y."/>
            <person name="Zhou Q."/>
            <person name="Bi G."/>
            <person name="Li C."/>
            <person name="Du R."/>
            <person name="Wang X."/>
            <person name="Sun T."/>
            <person name="Guo L."/>
            <person name="Liang H."/>
            <person name="Lu P."/>
            <person name="Wu Y."/>
            <person name="Zhang Z."/>
            <person name="Ro D.K."/>
            <person name="Shang Y."/>
            <person name="Huang S."/>
            <person name="Yan J."/>
        </authorList>
    </citation>
    <scope>NUCLEOTIDE SEQUENCE [LARGE SCALE GENOMIC DNA]</scope>
    <source>
        <strain evidence="2">Ta-2019</strain>
    </source>
</reference>
<evidence type="ECO:0000313" key="2">
    <source>
        <dbReference type="EMBL" id="KAH9301630.1"/>
    </source>
</evidence>
<organism evidence="2 3">
    <name type="scientific">Taxus chinensis</name>
    <name type="common">Chinese yew</name>
    <name type="synonym">Taxus wallichiana var. chinensis</name>
    <dbReference type="NCBI Taxonomy" id="29808"/>
    <lineage>
        <taxon>Eukaryota</taxon>
        <taxon>Viridiplantae</taxon>
        <taxon>Streptophyta</taxon>
        <taxon>Embryophyta</taxon>
        <taxon>Tracheophyta</taxon>
        <taxon>Spermatophyta</taxon>
        <taxon>Pinopsida</taxon>
        <taxon>Pinidae</taxon>
        <taxon>Conifers II</taxon>
        <taxon>Cupressales</taxon>
        <taxon>Taxaceae</taxon>
        <taxon>Taxus</taxon>
    </lineage>
</organism>
<feature type="region of interest" description="Disordered" evidence="1">
    <location>
        <begin position="1"/>
        <end position="22"/>
    </location>
</feature>
<name>A0AA38FGM6_TAXCH</name>
<feature type="non-terminal residue" evidence="2">
    <location>
        <position position="1"/>
    </location>
</feature>
<keyword evidence="3" id="KW-1185">Reference proteome</keyword>
<protein>
    <submittedName>
        <fullName evidence="2">Uncharacterized protein</fullName>
    </submittedName>
</protein>
<gene>
    <name evidence="2" type="ORF">KI387_013213</name>
</gene>
<comment type="caution">
    <text evidence="2">The sequence shown here is derived from an EMBL/GenBank/DDBJ whole genome shotgun (WGS) entry which is preliminary data.</text>
</comment>
<sequence>SGTVGTNRREGREKPKELRANGNVPHVFASKRDRGARIGRIRGICPRKFGTPGLKIREGREKPAGPQMNQEMPRVIMENIQNFKGQ</sequence>
<accession>A0AA38FGM6</accession>
<dbReference type="AlphaFoldDB" id="A0AA38FGM6"/>
<dbReference type="EMBL" id="JAHRHJ020000009">
    <property type="protein sequence ID" value="KAH9301630.1"/>
    <property type="molecule type" value="Genomic_DNA"/>
</dbReference>
<dbReference type="Proteomes" id="UP000824469">
    <property type="component" value="Unassembled WGS sequence"/>
</dbReference>